<comment type="caution">
    <text evidence="1">The sequence shown here is derived from an EMBL/GenBank/DDBJ whole genome shotgun (WGS) entry which is preliminary data.</text>
</comment>
<dbReference type="Proteomes" id="UP000078516">
    <property type="component" value="Unassembled WGS sequence"/>
</dbReference>
<keyword evidence="2" id="KW-1185">Reference proteome</keyword>
<name>A0A179EU11_ENTTH</name>
<reference evidence="1 2" key="1">
    <citation type="submission" date="2016-04" db="EMBL/GenBank/DDBJ databases">
        <title>Draft genome of an Enterococcus thailandicus strain isolated from bovine feces.</title>
        <authorList>
            <person name="Beukers A.G."/>
            <person name="Zaheer R."/>
            <person name="Goji N."/>
            <person name="Cook S.R."/>
            <person name="Amoako K."/>
            <person name="Chaves A.V."/>
            <person name="Ward M.P."/>
            <person name="Mcallister T.A."/>
        </authorList>
    </citation>
    <scope>NUCLEOTIDE SEQUENCE [LARGE SCALE GENOMIC DNA]</scope>
    <source>
        <strain evidence="1 2">F0711D 46</strain>
    </source>
</reference>
<accession>A0A179EU11</accession>
<proteinExistence type="predicted"/>
<dbReference type="EMBL" id="LWMN01000003">
    <property type="protein sequence ID" value="OAQ56716.1"/>
    <property type="molecule type" value="Genomic_DNA"/>
</dbReference>
<sequence length="205" mass="24370">MLANLKIVQANSLELVTDHIWMNLTKQFLKFGWLESGDMVQFDGRITSYTSKKGVNYKIERPSKVKIFRKGLEIDGNSTLNFSARDEIVEEIKRQNRNYYEARDFFFENYLSVPHYFKLKENWSGIQAVMMIGEERYTSEQFKEGFKDRDSLIDLYNKIQETDEHDLRQEFYNGLVSQKNRIDSNDVKNYLLKIENGDYGRAYFD</sequence>
<organism evidence="1 2">
    <name type="scientific">Enterococcus thailandicus</name>
    <dbReference type="NCBI Taxonomy" id="417368"/>
    <lineage>
        <taxon>Bacteria</taxon>
        <taxon>Bacillati</taxon>
        <taxon>Bacillota</taxon>
        <taxon>Bacilli</taxon>
        <taxon>Lactobacillales</taxon>
        <taxon>Enterococcaceae</taxon>
        <taxon>Enterococcus</taxon>
    </lineage>
</organism>
<dbReference type="AlphaFoldDB" id="A0A179EU11"/>
<gene>
    <name evidence="1" type="ORF">A6E74_11945</name>
</gene>
<protein>
    <submittedName>
        <fullName evidence="1">Uncharacterized protein</fullName>
    </submittedName>
</protein>
<evidence type="ECO:0000313" key="1">
    <source>
        <dbReference type="EMBL" id="OAQ56716.1"/>
    </source>
</evidence>
<evidence type="ECO:0000313" key="2">
    <source>
        <dbReference type="Proteomes" id="UP000078516"/>
    </source>
</evidence>